<dbReference type="EMBL" id="LWDF02000023">
    <property type="protein sequence ID" value="KAE8259896.1"/>
    <property type="molecule type" value="Genomic_DNA"/>
</dbReference>
<dbReference type="GO" id="GO:0005085">
    <property type="term" value="F:guanyl-nucleotide exchange factor activity"/>
    <property type="evidence" value="ECO:0007669"/>
    <property type="project" value="TreeGrafter"/>
</dbReference>
<dbReference type="AlphaFoldDB" id="A0A177TTU8"/>
<evidence type="ECO:0000256" key="1">
    <source>
        <dbReference type="SAM" id="MobiDB-lite"/>
    </source>
</evidence>
<gene>
    <name evidence="2" type="ORF">A4X13_0g703</name>
</gene>
<dbReference type="Gene3D" id="2.130.10.30">
    <property type="entry name" value="Regulator of chromosome condensation 1/beta-lactamase-inhibitor protein II"/>
    <property type="match status" value="2"/>
</dbReference>
<reference evidence="2" key="1">
    <citation type="submission" date="2016-04" db="EMBL/GenBank/DDBJ databases">
        <authorList>
            <person name="Nguyen H.D."/>
            <person name="Samba Siva P."/>
            <person name="Cullis J."/>
            <person name="Levesque C.A."/>
            <person name="Hambleton S."/>
        </authorList>
    </citation>
    <scope>NUCLEOTIDE SEQUENCE</scope>
    <source>
        <strain evidence="2">DAOMC 236416</strain>
    </source>
</reference>
<accession>A0A177TTU8</accession>
<reference evidence="2" key="2">
    <citation type="journal article" date="2019" name="IMA Fungus">
        <title>Genome sequencing and comparison of five Tilletia species to identify candidate genes for the detection of regulated species infecting wheat.</title>
        <authorList>
            <person name="Nguyen H.D.T."/>
            <person name="Sultana T."/>
            <person name="Kesanakurti P."/>
            <person name="Hambleton S."/>
        </authorList>
    </citation>
    <scope>NUCLEOTIDE SEQUENCE</scope>
    <source>
        <strain evidence="2">DAOMC 236416</strain>
    </source>
</reference>
<dbReference type="PROSITE" id="PS50012">
    <property type="entry name" value="RCC1_3"/>
    <property type="match status" value="3"/>
</dbReference>
<proteinExistence type="predicted"/>
<dbReference type="PANTHER" id="PTHR45982">
    <property type="entry name" value="REGULATOR OF CHROMOSOME CONDENSATION"/>
    <property type="match status" value="1"/>
</dbReference>
<keyword evidence="3" id="KW-1185">Reference proteome</keyword>
<name>A0A177TTU8_9BASI</name>
<feature type="region of interest" description="Disordered" evidence="1">
    <location>
        <begin position="299"/>
        <end position="326"/>
    </location>
</feature>
<organism evidence="2 3">
    <name type="scientific">Tilletia indica</name>
    <dbReference type="NCBI Taxonomy" id="43049"/>
    <lineage>
        <taxon>Eukaryota</taxon>
        <taxon>Fungi</taxon>
        <taxon>Dikarya</taxon>
        <taxon>Basidiomycota</taxon>
        <taxon>Ustilaginomycotina</taxon>
        <taxon>Exobasidiomycetes</taxon>
        <taxon>Tilletiales</taxon>
        <taxon>Tilletiaceae</taxon>
        <taxon>Tilletia</taxon>
    </lineage>
</organism>
<evidence type="ECO:0000313" key="2">
    <source>
        <dbReference type="EMBL" id="KAE8259896.1"/>
    </source>
</evidence>
<dbReference type="Proteomes" id="UP000077521">
    <property type="component" value="Unassembled WGS sequence"/>
</dbReference>
<evidence type="ECO:0000313" key="3">
    <source>
        <dbReference type="Proteomes" id="UP000077521"/>
    </source>
</evidence>
<dbReference type="SUPFAM" id="SSF50985">
    <property type="entry name" value="RCC1/BLIP-II"/>
    <property type="match status" value="1"/>
</dbReference>
<comment type="caution">
    <text evidence="2">The sequence shown here is derived from an EMBL/GenBank/DDBJ whole genome shotgun (WGS) entry which is preliminary data.</text>
</comment>
<sequence>MSQRFFLLTAGSNARGQLGIGHDQDAFQWTLAMGQTDSGSKTCDEFPPVGTRVVDLKGGANHTVAVVEDLKSGERTLWGTGDTSQGQLGPQLRANGDADSRFTQISDLPDVFEGSDGGARPRVKQIAAAWESTYLAFAGSSEDDDILVSLGSSNDFGQLGVEDADRASNDVHTVKLRQSLEGSECVGDTRRLGRIEIIKLSAGVRHACAVIRTEVVPSPEEPSRSLDSKNTMGRCMTFLLGWGAARHGQLDAILNSNASTSSKPPRAFPTARVMGAWDGSVDVDVRCGRDHTVVIVTSSKSERGSSPKRDLVTLGSNRQSQSPFRPMLSPRQNIAPVQAVATMWNTTLTLMQAGTEQRIDVWGAASRGQAGSNLTTSATVENHPVDISQVLGSGTGRIVDLVAGSEHGLLLLETISSERSNREVWGWGWTEHGNLPSSHTPDPKDPRQVIIVPERIWPAPVLSPSLPVNGDVDKLWAGCATTFLQIAIPTR</sequence>
<protein>
    <submittedName>
        <fullName evidence="2">Uncharacterized protein</fullName>
    </submittedName>
</protein>
<dbReference type="GO" id="GO:0005737">
    <property type="term" value="C:cytoplasm"/>
    <property type="evidence" value="ECO:0007669"/>
    <property type="project" value="TreeGrafter"/>
</dbReference>
<feature type="compositionally biased region" description="Polar residues" evidence="1">
    <location>
        <begin position="314"/>
        <end position="323"/>
    </location>
</feature>
<dbReference type="InterPro" id="IPR000408">
    <property type="entry name" value="Reg_chr_condens"/>
</dbReference>
<dbReference type="InterPro" id="IPR051553">
    <property type="entry name" value="Ran_GTPase-activating"/>
</dbReference>
<feature type="compositionally biased region" description="Basic and acidic residues" evidence="1">
    <location>
        <begin position="300"/>
        <end position="311"/>
    </location>
</feature>
<dbReference type="InterPro" id="IPR009091">
    <property type="entry name" value="RCC1/BLIP-II"/>
</dbReference>
<dbReference type="PANTHER" id="PTHR45982:SF1">
    <property type="entry name" value="REGULATOR OF CHROMOSOME CONDENSATION"/>
    <property type="match status" value="1"/>
</dbReference>